<evidence type="ECO:0000256" key="1">
    <source>
        <dbReference type="ARBA" id="ARBA00022729"/>
    </source>
</evidence>
<dbReference type="PROSITE" id="PS51412">
    <property type="entry name" value="MACPF_2"/>
    <property type="match status" value="1"/>
</dbReference>
<feature type="domain" description="MACPF" evidence="2">
    <location>
        <begin position="27"/>
        <end position="346"/>
    </location>
</feature>
<accession>A0A815YRJ7</accession>
<evidence type="ECO:0000313" key="3">
    <source>
        <dbReference type="EMBL" id="CAF1573017.1"/>
    </source>
</evidence>
<gene>
    <name evidence="3" type="ORF">KQP761_LOCUS19371</name>
    <name evidence="4" type="ORF">MBJ925_LOCUS38455</name>
</gene>
<dbReference type="GO" id="GO:0016020">
    <property type="term" value="C:membrane"/>
    <property type="evidence" value="ECO:0007669"/>
    <property type="project" value="TreeGrafter"/>
</dbReference>
<dbReference type="AlphaFoldDB" id="A0A815YRJ7"/>
<dbReference type="InterPro" id="IPR020864">
    <property type="entry name" value="MACPF"/>
</dbReference>
<comment type="caution">
    <text evidence="3">The sequence shown here is derived from an EMBL/GenBank/DDBJ whole genome shotgun (WGS) entry which is preliminary data.</text>
</comment>
<dbReference type="Proteomes" id="UP000663834">
    <property type="component" value="Unassembled WGS sequence"/>
</dbReference>
<keyword evidence="1" id="KW-0732">Signal</keyword>
<dbReference type="PANTHER" id="PTHR46096">
    <property type="entry name" value="PERFORIN-1"/>
    <property type="match status" value="1"/>
</dbReference>
<dbReference type="EMBL" id="CAJNOW010009898">
    <property type="protein sequence ID" value="CAF1573017.1"/>
    <property type="molecule type" value="Genomic_DNA"/>
</dbReference>
<evidence type="ECO:0000313" key="5">
    <source>
        <dbReference type="Proteomes" id="UP000663834"/>
    </source>
</evidence>
<dbReference type="GO" id="GO:0051607">
    <property type="term" value="P:defense response to virus"/>
    <property type="evidence" value="ECO:0007669"/>
    <property type="project" value="TreeGrafter"/>
</dbReference>
<dbReference type="OrthoDB" id="1366754at2759"/>
<dbReference type="InterPro" id="IPR052784">
    <property type="entry name" value="Perforin-1_pore-forming"/>
</dbReference>
<dbReference type="Proteomes" id="UP000663824">
    <property type="component" value="Unassembled WGS sequence"/>
</dbReference>
<evidence type="ECO:0000259" key="2">
    <source>
        <dbReference type="PROSITE" id="PS51412"/>
    </source>
</evidence>
<proteinExistence type="predicted"/>
<sequence>MKTRIYTLTYILSIYVFHGQTVSLESSNRSPRSTTNLISGLDVVGCGFDVTTLQSRLCLFDLEDTDDNTYWTDPHNRSLTFTVPNGFHVLDDPDFLEVDDIQIIRNIYEFVTRTFYSSRHDSRGFLGFSSSSRSVEMEFIHRRFYQFDYYLASRIRQIGWYTLNLVTFPVPKFNEIASKMMASLPSTFDPNNSSIVGEFNEFFGHFGTHIVVGSTMGGLVWQQDWFESCLLRITNTTWIREQVKKRSGWGLFQSSSTTETRTTVISEQYTKHSEYSLQLLGGTEAINVSKWREWVPTVRHKPRPISYDLLPIHILLPGNSDRRISLEQAALHFRTQADLKERAYISKIEAMPKPPKSRCEKPISKRLLNSDPLQPKEHQMIKRDTSDFQIPEEAQQELCPFVGTEGMRCFNDKPVRTSGRNMNLGSENLPVGVGITLDRSTGRLLAPAVQLTHSHDGSRVWTDGHSGTMFNLFNEARIGSPNRETAAYDVLGIRVYHNASQLDAAWRKTFAEGSVRGGELARAPDMLDYYDKYFAQQDTFVLSQRAIGLYTLALNVSSIQLNKFARRAISKLTPRFNRQLYEDFLNAWGTHIITKSLIGGMVEERAKVKQCLSFLGDDSMTRCIPFSDRSSIASDCSYYTNRSRVISKRRLGGNIERNNENDWKRTLAAGPALLQILDMVPWYDFVDDEAMKENLRTAIRYRLQVADAARTEAVRHINARSSPWYPAFSPTLTVRPNTCLPHNDAELYPPECRMPDEIQTGSRQRFTGGVHTTRPPDDREICNSLVATPLPLTCIVNQFNCRPTSNTDFKVKYERDDSTGYIRVAVYNITRISYRISYRIARWSLRHTLVVRVKNLVLDIPTPNVGPYIQEGCSATTVPECGNIPVGVCMRCASSDPASCQIGEYQCPAYS</sequence>
<evidence type="ECO:0000313" key="4">
    <source>
        <dbReference type="EMBL" id="CAF2259228.1"/>
    </source>
</evidence>
<protein>
    <recommendedName>
        <fullName evidence="2">MACPF domain-containing protein</fullName>
    </recommendedName>
</protein>
<dbReference type="PANTHER" id="PTHR46096:SF3">
    <property type="entry name" value="PERFORIN-1"/>
    <property type="match status" value="1"/>
</dbReference>
<dbReference type="SMART" id="SM00457">
    <property type="entry name" value="MACPF"/>
    <property type="match status" value="2"/>
</dbReference>
<reference evidence="3" key="1">
    <citation type="submission" date="2021-02" db="EMBL/GenBank/DDBJ databases">
        <authorList>
            <person name="Nowell W R."/>
        </authorList>
    </citation>
    <scope>NUCLEOTIDE SEQUENCE</scope>
</reference>
<name>A0A815YRJ7_9BILA</name>
<dbReference type="Pfam" id="PF01823">
    <property type="entry name" value="MACPF"/>
    <property type="match status" value="2"/>
</dbReference>
<dbReference type="GO" id="GO:0022829">
    <property type="term" value="F:wide pore channel activity"/>
    <property type="evidence" value="ECO:0007669"/>
    <property type="project" value="TreeGrafter"/>
</dbReference>
<dbReference type="EMBL" id="CAJNRE010021516">
    <property type="protein sequence ID" value="CAF2259228.1"/>
    <property type="molecule type" value="Genomic_DNA"/>
</dbReference>
<organism evidence="3 5">
    <name type="scientific">Rotaria magnacalcarata</name>
    <dbReference type="NCBI Taxonomy" id="392030"/>
    <lineage>
        <taxon>Eukaryota</taxon>
        <taxon>Metazoa</taxon>
        <taxon>Spiralia</taxon>
        <taxon>Gnathifera</taxon>
        <taxon>Rotifera</taxon>
        <taxon>Eurotatoria</taxon>
        <taxon>Bdelloidea</taxon>
        <taxon>Philodinida</taxon>
        <taxon>Philodinidae</taxon>
        <taxon>Rotaria</taxon>
    </lineage>
</organism>